<evidence type="ECO:0000256" key="1">
    <source>
        <dbReference type="SAM" id="MobiDB-lite"/>
    </source>
</evidence>
<reference evidence="2 3" key="1">
    <citation type="submission" date="2019-08" db="EMBL/GenBank/DDBJ databases">
        <title>Actinomadura sp. nov. CYP1-5 isolated from mountain soil.</title>
        <authorList>
            <person name="Songsumanus A."/>
            <person name="Kuncharoen N."/>
            <person name="Kudo T."/>
            <person name="Yuki M."/>
            <person name="Igarashi Y."/>
            <person name="Tanasupawat S."/>
        </authorList>
    </citation>
    <scope>NUCLEOTIDE SEQUENCE [LARGE SCALE GENOMIC DNA]</scope>
    <source>
        <strain evidence="2 3">CYP1-5</strain>
    </source>
</reference>
<dbReference type="EMBL" id="VSRQ01000007">
    <property type="protein sequence ID" value="TYK45154.1"/>
    <property type="molecule type" value="Genomic_DNA"/>
</dbReference>
<accession>A0A5D3FB73</accession>
<organism evidence="2 3">
    <name type="scientific">Actinomadura decatromicini</name>
    <dbReference type="NCBI Taxonomy" id="2604572"/>
    <lineage>
        <taxon>Bacteria</taxon>
        <taxon>Bacillati</taxon>
        <taxon>Actinomycetota</taxon>
        <taxon>Actinomycetes</taxon>
        <taxon>Streptosporangiales</taxon>
        <taxon>Thermomonosporaceae</taxon>
        <taxon>Actinomadura</taxon>
    </lineage>
</organism>
<feature type="region of interest" description="Disordered" evidence="1">
    <location>
        <begin position="65"/>
        <end position="97"/>
    </location>
</feature>
<evidence type="ECO:0000313" key="2">
    <source>
        <dbReference type="EMBL" id="TYK45154.1"/>
    </source>
</evidence>
<dbReference type="RefSeq" id="WP_148765539.1">
    <property type="nucleotide sequence ID" value="NZ_VSRQ01000007.1"/>
</dbReference>
<sequence>MSFRRLRVLLERLPPESATMTAIRNAAPALPKPGDLAKAPWSALEVLIGTLVNEHRLWRYEQTLRNLPKGQKKPDEPELLRMPGDDKAKNSKGRPRAPLTLDQADWLFRHINGLN</sequence>
<name>A0A5D3FB73_9ACTN</name>
<keyword evidence="3" id="KW-1185">Reference proteome</keyword>
<protein>
    <submittedName>
        <fullName evidence="2">Uncharacterized protein</fullName>
    </submittedName>
</protein>
<proteinExistence type="predicted"/>
<evidence type="ECO:0000313" key="3">
    <source>
        <dbReference type="Proteomes" id="UP000323505"/>
    </source>
</evidence>
<gene>
    <name evidence="2" type="ORF">FXF68_31225</name>
</gene>
<dbReference type="AlphaFoldDB" id="A0A5D3FB73"/>
<feature type="compositionally biased region" description="Basic and acidic residues" evidence="1">
    <location>
        <begin position="72"/>
        <end position="89"/>
    </location>
</feature>
<comment type="caution">
    <text evidence="2">The sequence shown here is derived from an EMBL/GenBank/DDBJ whole genome shotgun (WGS) entry which is preliminary data.</text>
</comment>
<dbReference type="Proteomes" id="UP000323505">
    <property type="component" value="Unassembled WGS sequence"/>
</dbReference>